<accession>A0ABQ5N7B1</accession>
<comment type="caution">
    <text evidence="4">The sequence shown here is derived from an EMBL/GenBank/DDBJ whole genome shotgun (WGS) entry which is preliminary data.</text>
</comment>
<evidence type="ECO:0000313" key="5">
    <source>
        <dbReference type="Proteomes" id="UP001208567"/>
    </source>
</evidence>
<evidence type="ECO:0000259" key="3">
    <source>
        <dbReference type="PROSITE" id="PS51186"/>
    </source>
</evidence>
<protein>
    <submittedName>
        <fullName evidence="4">Acetyltransferase</fullName>
    </submittedName>
</protein>
<dbReference type="CDD" id="cd04301">
    <property type="entry name" value="NAT_SF"/>
    <property type="match status" value="2"/>
</dbReference>
<dbReference type="RefSeq" id="WP_264850350.1">
    <property type="nucleotide sequence ID" value="NZ_BRXR01000001.1"/>
</dbReference>
<dbReference type="SUPFAM" id="SSF55729">
    <property type="entry name" value="Acyl-CoA N-acyltransferases (Nat)"/>
    <property type="match status" value="2"/>
</dbReference>
<name>A0ABQ5N7B1_9CLOT</name>
<evidence type="ECO:0000256" key="2">
    <source>
        <dbReference type="ARBA" id="ARBA00023315"/>
    </source>
</evidence>
<keyword evidence="1" id="KW-0808">Transferase</keyword>
<dbReference type="InterPro" id="IPR050680">
    <property type="entry name" value="YpeA/RimI_acetyltransf"/>
</dbReference>
<dbReference type="InterPro" id="IPR016181">
    <property type="entry name" value="Acyl_CoA_acyltransferase"/>
</dbReference>
<feature type="domain" description="N-acetyltransferase" evidence="3">
    <location>
        <begin position="1"/>
        <end position="157"/>
    </location>
</feature>
<sequence length="282" mass="32118">MEFKRCTEVDMNSMYSAFSLGFSDYIIKLEMPQSIFEMRFFGPEGNSLEYSFIAIDEEKPVGIILGGIKHYDGVKTLRCGTLAVAPEYRGKGISHKLMELHREEAIKQQCKQLFLEVIVGNDRAINFYKKLGYEKIYDLSYFSHKDVTSLSEKCMLQLSIHEIDIKDLRAAAQKSKEIHINWQNDLDYIEKLDGQINLGAYVGHKLVGVISANKNTRINYIWVEENFRHNGIGTNLVKTAAKGLGLSKLSLGFPNNASVQGFITHIGFTKDNIAQYEMYDFL</sequence>
<dbReference type="Proteomes" id="UP001208567">
    <property type="component" value="Unassembled WGS sequence"/>
</dbReference>
<keyword evidence="5" id="KW-1185">Reference proteome</keyword>
<dbReference type="Pfam" id="PF00583">
    <property type="entry name" value="Acetyltransf_1"/>
    <property type="match status" value="2"/>
</dbReference>
<organism evidence="4 5">
    <name type="scientific">Clostridium omnivorum</name>
    <dbReference type="NCBI Taxonomy" id="1604902"/>
    <lineage>
        <taxon>Bacteria</taxon>
        <taxon>Bacillati</taxon>
        <taxon>Bacillota</taxon>
        <taxon>Clostridia</taxon>
        <taxon>Eubacteriales</taxon>
        <taxon>Clostridiaceae</taxon>
        <taxon>Clostridium</taxon>
    </lineage>
</organism>
<evidence type="ECO:0000256" key="1">
    <source>
        <dbReference type="ARBA" id="ARBA00022679"/>
    </source>
</evidence>
<evidence type="ECO:0000313" key="4">
    <source>
        <dbReference type="EMBL" id="GLC31072.1"/>
    </source>
</evidence>
<dbReference type="PANTHER" id="PTHR43420">
    <property type="entry name" value="ACETYLTRANSFERASE"/>
    <property type="match status" value="1"/>
</dbReference>
<dbReference type="PROSITE" id="PS51186">
    <property type="entry name" value="GNAT"/>
    <property type="match status" value="2"/>
</dbReference>
<feature type="domain" description="N-acetyltransferase" evidence="3">
    <location>
        <begin position="155"/>
        <end position="282"/>
    </location>
</feature>
<proteinExistence type="predicted"/>
<dbReference type="InterPro" id="IPR000182">
    <property type="entry name" value="GNAT_dom"/>
</dbReference>
<dbReference type="Gene3D" id="3.40.630.30">
    <property type="match status" value="2"/>
</dbReference>
<keyword evidence="2" id="KW-0012">Acyltransferase</keyword>
<dbReference type="PANTHER" id="PTHR43420:SF44">
    <property type="entry name" value="ACETYLTRANSFERASE YPEA"/>
    <property type="match status" value="1"/>
</dbReference>
<gene>
    <name evidence="4" type="ORF">bsdE14_24820</name>
</gene>
<reference evidence="4 5" key="1">
    <citation type="journal article" date="2024" name="Int. J. Syst. Evol. Microbiol.">
        <title>Clostridium omnivorum sp. nov., isolated from anoxic soil under the treatment of reductive soil disinfestation.</title>
        <authorList>
            <person name="Ueki A."/>
            <person name="Tonouchi A."/>
            <person name="Kaku N."/>
            <person name="Honma S."/>
            <person name="Ueki K."/>
        </authorList>
    </citation>
    <scope>NUCLEOTIDE SEQUENCE [LARGE SCALE GENOMIC DNA]</scope>
    <source>
        <strain evidence="4 5">E14</strain>
    </source>
</reference>
<dbReference type="EMBL" id="BRXR01000001">
    <property type="protein sequence ID" value="GLC31072.1"/>
    <property type="molecule type" value="Genomic_DNA"/>
</dbReference>